<dbReference type="AlphaFoldDB" id="A0A2N8SNK1"/>
<evidence type="ECO:0000313" key="2">
    <source>
        <dbReference type="EMBL" id="PNG04067.1"/>
    </source>
</evidence>
<dbReference type="Proteomes" id="UP000235897">
    <property type="component" value="Unassembled WGS sequence"/>
</dbReference>
<feature type="compositionally biased region" description="Acidic residues" evidence="1">
    <location>
        <begin position="39"/>
        <end position="62"/>
    </location>
</feature>
<gene>
    <name evidence="2" type="ORF">CXL00_17970</name>
</gene>
<sequence>MQVEMMMGAAVLAANDSEADTPLPGDPDGASINDTPMSDPEDAGLSDEDIDMFEDDPTIPTE</sequence>
<dbReference type="OrthoDB" id="7023756at2"/>
<dbReference type="EMBL" id="POUW01000007">
    <property type="protein sequence ID" value="PNG04067.1"/>
    <property type="molecule type" value="Genomic_DNA"/>
</dbReference>
<proteinExistence type="predicted"/>
<reference evidence="2 3" key="1">
    <citation type="submission" date="2018-01" db="EMBL/GenBank/DDBJ databases">
        <title>Denitrification phenotypes of diverse strains of Pseudomonas stutzeri.</title>
        <authorList>
            <person name="Milligan D.A."/>
            <person name="Bergaust L."/>
            <person name="Bakken L.R."/>
            <person name="Frostegard A."/>
        </authorList>
    </citation>
    <scope>NUCLEOTIDE SEQUENCE [LARGE SCALE GENOMIC DNA]</scope>
    <source>
        <strain evidence="2 3">28a3</strain>
    </source>
</reference>
<protein>
    <submittedName>
        <fullName evidence="2">Uncharacterized protein</fullName>
    </submittedName>
</protein>
<name>A0A2N8SNK1_STUST</name>
<dbReference type="RefSeq" id="WP_102847333.1">
    <property type="nucleotide sequence ID" value="NZ_JAMOIG010000016.1"/>
</dbReference>
<organism evidence="2 3">
    <name type="scientific">Stutzerimonas stutzeri</name>
    <name type="common">Pseudomonas stutzeri</name>
    <dbReference type="NCBI Taxonomy" id="316"/>
    <lineage>
        <taxon>Bacteria</taxon>
        <taxon>Pseudomonadati</taxon>
        <taxon>Pseudomonadota</taxon>
        <taxon>Gammaproteobacteria</taxon>
        <taxon>Pseudomonadales</taxon>
        <taxon>Pseudomonadaceae</taxon>
        <taxon>Stutzerimonas</taxon>
    </lineage>
</organism>
<evidence type="ECO:0000313" key="3">
    <source>
        <dbReference type="Proteomes" id="UP000235897"/>
    </source>
</evidence>
<comment type="caution">
    <text evidence="2">The sequence shown here is derived from an EMBL/GenBank/DDBJ whole genome shotgun (WGS) entry which is preliminary data.</text>
</comment>
<evidence type="ECO:0000256" key="1">
    <source>
        <dbReference type="SAM" id="MobiDB-lite"/>
    </source>
</evidence>
<feature type="region of interest" description="Disordered" evidence="1">
    <location>
        <begin position="1"/>
        <end position="62"/>
    </location>
</feature>
<accession>A0A2N8SNK1</accession>